<name>A0A5E7IJP3_PSEFL</name>
<dbReference type="RefSeq" id="WP_263596950.1">
    <property type="nucleotide sequence ID" value="NZ_CABVII010000005.1"/>
</dbReference>
<organism evidence="2 3">
    <name type="scientific">Pseudomonas fluorescens</name>
    <dbReference type="NCBI Taxonomy" id="294"/>
    <lineage>
        <taxon>Bacteria</taxon>
        <taxon>Pseudomonadati</taxon>
        <taxon>Pseudomonadota</taxon>
        <taxon>Gammaproteobacteria</taxon>
        <taxon>Pseudomonadales</taxon>
        <taxon>Pseudomonadaceae</taxon>
        <taxon>Pseudomonas</taxon>
    </lineage>
</organism>
<protein>
    <submittedName>
        <fullName evidence="2">Uncharacterized protein</fullName>
    </submittedName>
</protein>
<dbReference type="AlphaFoldDB" id="A0A5E7IJP3"/>
<feature type="compositionally biased region" description="Gly residues" evidence="1">
    <location>
        <begin position="1"/>
        <end position="12"/>
    </location>
</feature>
<dbReference type="Proteomes" id="UP000385207">
    <property type="component" value="Unassembled WGS sequence"/>
</dbReference>
<dbReference type="EMBL" id="CABVII010000005">
    <property type="protein sequence ID" value="VVO74997.1"/>
    <property type="molecule type" value="Genomic_DNA"/>
</dbReference>
<dbReference type="Gene3D" id="3.40.50.720">
    <property type="entry name" value="NAD(P)-binding Rossmann-like Domain"/>
    <property type="match status" value="1"/>
</dbReference>
<accession>A0A5E7IJP3</accession>
<reference evidence="2 3" key="1">
    <citation type="submission" date="2019-09" db="EMBL/GenBank/DDBJ databases">
        <authorList>
            <person name="Chandra G."/>
            <person name="Truman W A."/>
        </authorList>
    </citation>
    <scope>NUCLEOTIDE SEQUENCE [LARGE SCALE GENOMIC DNA]</scope>
    <source>
        <strain evidence="2">PS862</strain>
    </source>
</reference>
<gene>
    <name evidence="2" type="ORF">PS862_01529</name>
</gene>
<evidence type="ECO:0000313" key="3">
    <source>
        <dbReference type="Proteomes" id="UP000385207"/>
    </source>
</evidence>
<feature type="region of interest" description="Disordered" evidence="1">
    <location>
        <begin position="1"/>
        <end position="40"/>
    </location>
</feature>
<sequence>MQPGVSGNGHGLGYRVVASTGRPQESDYLKALGASEGRQR</sequence>
<evidence type="ECO:0000256" key="1">
    <source>
        <dbReference type="SAM" id="MobiDB-lite"/>
    </source>
</evidence>
<evidence type="ECO:0000313" key="2">
    <source>
        <dbReference type="EMBL" id="VVO74997.1"/>
    </source>
</evidence>
<proteinExistence type="predicted"/>